<gene>
    <name evidence="2" type="ORF">D9611_011999</name>
</gene>
<name>A0A8H5C447_9AGAR</name>
<sequence>MSTTNRNPYLLSDPRPQGYQRFSSSPGPGGPVPAQPHLQHHLQQQRQPIHPSSVSSGPMHGQQQQEHVPYVPGMACRSWVFQSTSGTWGVNDTTAQLGQSAIVAGQDYVQRNFGTIFPRPMIKSVQCASLELAARKVSWNTFCSPICTPGSTSQPAFATLARKRLAPPLVRFFDFLIVKPRLYTLTIQVLVELLPPSVVFLKEFS</sequence>
<organism evidence="2 3">
    <name type="scientific">Ephemerocybe angulata</name>
    <dbReference type="NCBI Taxonomy" id="980116"/>
    <lineage>
        <taxon>Eukaryota</taxon>
        <taxon>Fungi</taxon>
        <taxon>Dikarya</taxon>
        <taxon>Basidiomycota</taxon>
        <taxon>Agaricomycotina</taxon>
        <taxon>Agaricomycetes</taxon>
        <taxon>Agaricomycetidae</taxon>
        <taxon>Agaricales</taxon>
        <taxon>Agaricineae</taxon>
        <taxon>Psathyrellaceae</taxon>
        <taxon>Ephemerocybe</taxon>
    </lineage>
</organism>
<protein>
    <submittedName>
        <fullName evidence="2">Uncharacterized protein</fullName>
    </submittedName>
</protein>
<proteinExistence type="predicted"/>
<dbReference type="AlphaFoldDB" id="A0A8H5C447"/>
<comment type="caution">
    <text evidence="2">The sequence shown here is derived from an EMBL/GenBank/DDBJ whole genome shotgun (WGS) entry which is preliminary data.</text>
</comment>
<feature type="compositionally biased region" description="Polar residues" evidence="1">
    <location>
        <begin position="52"/>
        <end position="66"/>
    </location>
</feature>
<reference evidence="2 3" key="1">
    <citation type="journal article" date="2020" name="ISME J.">
        <title>Uncovering the hidden diversity of litter-decomposition mechanisms in mushroom-forming fungi.</title>
        <authorList>
            <person name="Floudas D."/>
            <person name="Bentzer J."/>
            <person name="Ahren D."/>
            <person name="Johansson T."/>
            <person name="Persson P."/>
            <person name="Tunlid A."/>
        </authorList>
    </citation>
    <scope>NUCLEOTIDE SEQUENCE [LARGE SCALE GENOMIC DNA]</scope>
    <source>
        <strain evidence="2 3">CBS 175.51</strain>
    </source>
</reference>
<evidence type="ECO:0000313" key="3">
    <source>
        <dbReference type="Proteomes" id="UP000541558"/>
    </source>
</evidence>
<dbReference type="EMBL" id="JAACJK010000067">
    <property type="protein sequence ID" value="KAF5334653.1"/>
    <property type="molecule type" value="Genomic_DNA"/>
</dbReference>
<feature type="compositionally biased region" description="Low complexity" evidence="1">
    <location>
        <begin position="35"/>
        <end position="51"/>
    </location>
</feature>
<evidence type="ECO:0000313" key="2">
    <source>
        <dbReference type="EMBL" id="KAF5334653.1"/>
    </source>
</evidence>
<keyword evidence="3" id="KW-1185">Reference proteome</keyword>
<evidence type="ECO:0000256" key="1">
    <source>
        <dbReference type="SAM" id="MobiDB-lite"/>
    </source>
</evidence>
<dbReference type="Proteomes" id="UP000541558">
    <property type="component" value="Unassembled WGS sequence"/>
</dbReference>
<accession>A0A8H5C447</accession>
<feature type="region of interest" description="Disordered" evidence="1">
    <location>
        <begin position="1"/>
        <end position="66"/>
    </location>
</feature>